<keyword evidence="1" id="KW-0805">Transcription regulation</keyword>
<protein>
    <submittedName>
        <fullName evidence="6">Lrp/AsnC family transcriptional regulator</fullName>
    </submittedName>
</protein>
<proteinExistence type="predicted"/>
<dbReference type="Proteomes" id="UP001571476">
    <property type="component" value="Unassembled WGS sequence"/>
</dbReference>
<dbReference type="RefSeq" id="WP_372565656.1">
    <property type="nucleotide sequence ID" value="NZ_JBGOSP010000024.1"/>
</dbReference>
<dbReference type="SMART" id="SM00344">
    <property type="entry name" value="HTH_ASNC"/>
    <property type="match status" value="2"/>
</dbReference>
<evidence type="ECO:0000313" key="7">
    <source>
        <dbReference type="Proteomes" id="UP001571476"/>
    </source>
</evidence>
<dbReference type="InterPro" id="IPR011008">
    <property type="entry name" value="Dimeric_a/b-barrel"/>
</dbReference>
<dbReference type="SUPFAM" id="SSF46785">
    <property type="entry name" value="Winged helix' DNA-binding domain"/>
    <property type="match status" value="1"/>
</dbReference>
<evidence type="ECO:0000259" key="5">
    <source>
        <dbReference type="Pfam" id="PF13404"/>
    </source>
</evidence>
<dbReference type="InterPro" id="IPR036390">
    <property type="entry name" value="WH_DNA-bd_sf"/>
</dbReference>
<keyword evidence="3" id="KW-0804">Transcription</keyword>
<dbReference type="Gene3D" id="3.30.70.920">
    <property type="match status" value="1"/>
</dbReference>
<reference evidence="6 7" key="1">
    <citation type="submission" date="2024-08" db="EMBL/GenBank/DDBJ databases">
        <title>Genome sequence of Streptomyces aureus CACIA-1.46HGO.</title>
        <authorList>
            <person name="Evangelista-Martinez Z."/>
        </authorList>
    </citation>
    <scope>NUCLEOTIDE SEQUENCE [LARGE SCALE GENOMIC DNA]</scope>
    <source>
        <strain evidence="6 7">CACIA-1.46HGO</strain>
    </source>
</reference>
<dbReference type="InterPro" id="IPR019888">
    <property type="entry name" value="Tscrpt_reg_AsnC-like"/>
</dbReference>
<dbReference type="InterPro" id="IPR019887">
    <property type="entry name" value="Tscrpt_reg_AsnC/Lrp_C"/>
</dbReference>
<evidence type="ECO:0000256" key="1">
    <source>
        <dbReference type="ARBA" id="ARBA00023015"/>
    </source>
</evidence>
<accession>A0ABV4SSJ5</accession>
<comment type="caution">
    <text evidence="6">The sequence shown here is derived from an EMBL/GenBank/DDBJ whole genome shotgun (WGS) entry which is preliminary data.</text>
</comment>
<dbReference type="Pfam" id="PF13404">
    <property type="entry name" value="HTH_AsnC-type"/>
    <property type="match status" value="2"/>
</dbReference>
<evidence type="ECO:0000256" key="3">
    <source>
        <dbReference type="ARBA" id="ARBA00023163"/>
    </source>
</evidence>
<dbReference type="SUPFAM" id="SSF54909">
    <property type="entry name" value="Dimeric alpha+beta barrel"/>
    <property type="match status" value="1"/>
</dbReference>
<keyword evidence="7" id="KW-1185">Reference proteome</keyword>
<evidence type="ECO:0000259" key="4">
    <source>
        <dbReference type="Pfam" id="PF01037"/>
    </source>
</evidence>
<name>A0ABV4SSJ5_9ACTN</name>
<feature type="domain" description="HTH asnC-type" evidence="5">
    <location>
        <begin position="9"/>
        <end position="49"/>
    </location>
</feature>
<evidence type="ECO:0000313" key="6">
    <source>
        <dbReference type="EMBL" id="MFA3841432.1"/>
    </source>
</evidence>
<keyword evidence="2" id="KW-0238">DNA-binding</keyword>
<dbReference type="InterPro" id="IPR000485">
    <property type="entry name" value="AsnC-type_HTH_dom"/>
</dbReference>
<feature type="domain" description="Transcription regulator AsnC/Lrp ligand binding" evidence="4">
    <location>
        <begin position="76"/>
        <end position="144"/>
    </location>
</feature>
<evidence type="ECO:0000256" key="2">
    <source>
        <dbReference type="ARBA" id="ARBA00023125"/>
    </source>
</evidence>
<dbReference type="EMBL" id="JBGOSP010000024">
    <property type="protein sequence ID" value="MFA3841432.1"/>
    <property type="molecule type" value="Genomic_DNA"/>
</dbReference>
<gene>
    <name evidence="6" type="ORF">ACEG43_35450</name>
</gene>
<sequence length="346" mass="37569">MTQDSTHALDHVDQALVHALQIAPRAGWARIGAALGMDAVTVARRWNRLTDTGAAWISCHPAPAMATSGQGCLAFVEVDCANGRLLSVARELAEERHVSAVAHVSGDRDLLLTVMAPDQVALTRWVTHRLGSMDGIVTTRTHLASTVYAEGSRWRLRALDGDQISRLTAEEVVGPDAPAFPLTALDHRLVAALSVDGRATYRALADACEVSADTVRRRMSRLFAAGMVQTRCEVARPLSQWPVSVYLWGQVAPGDLRAVSAQVTGMREVRLCAGVISRHNLKLVAWVRSLDDAQRFEVRLTERVPGLTVADRAVALWPMKLNGHLLDERGYRVGAVPLDVSGLPHV</sequence>
<dbReference type="PANTHER" id="PTHR30154:SF34">
    <property type="entry name" value="TRANSCRIPTIONAL REGULATOR AZLB"/>
    <property type="match status" value="1"/>
</dbReference>
<feature type="domain" description="HTH asnC-type" evidence="5">
    <location>
        <begin position="182"/>
        <end position="222"/>
    </location>
</feature>
<dbReference type="PANTHER" id="PTHR30154">
    <property type="entry name" value="LEUCINE-RESPONSIVE REGULATORY PROTEIN"/>
    <property type="match status" value="1"/>
</dbReference>
<dbReference type="Pfam" id="PF01037">
    <property type="entry name" value="AsnC_trans_reg"/>
    <property type="match status" value="1"/>
</dbReference>
<dbReference type="Gene3D" id="1.10.10.10">
    <property type="entry name" value="Winged helix-like DNA-binding domain superfamily/Winged helix DNA-binding domain"/>
    <property type="match status" value="2"/>
</dbReference>
<organism evidence="6 7">
    <name type="scientific">Streptomyces aureus</name>
    <dbReference type="NCBI Taxonomy" id="193461"/>
    <lineage>
        <taxon>Bacteria</taxon>
        <taxon>Bacillati</taxon>
        <taxon>Actinomycetota</taxon>
        <taxon>Actinomycetes</taxon>
        <taxon>Kitasatosporales</taxon>
        <taxon>Streptomycetaceae</taxon>
        <taxon>Streptomyces</taxon>
    </lineage>
</organism>
<dbReference type="InterPro" id="IPR036388">
    <property type="entry name" value="WH-like_DNA-bd_sf"/>
</dbReference>